<feature type="compositionally biased region" description="Basic and acidic residues" evidence="1">
    <location>
        <begin position="38"/>
        <end position="50"/>
    </location>
</feature>
<feature type="region of interest" description="Disordered" evidence="1">
    <location>
        <begin position="147"/>
        <end position="175"/>
    </location>
</feature>
<feature type="compositionally biased region" description="Basic and acidic residues" evidence="1">
    <location>
        <begin position="69"/>
        <end position="94"/>
    </location>
</feature>
<proteinExistence type="predicted"/>
<reference evidence="3" key="1">
    <citation type="journal article" date="2019" name="Nat. Commun.">
        <title>Expansion of phycobilisome linker gene families in mesophilic red algae.</title>
        <authorList>
            <person name="Lee J."/>
            <person name="Kim D."/>
            <person name="Bhattacharya D."/>
            <person name="Yoon H.S."/>
        </authorList>
    </citation>
    <scope>NUCLEOTIDE SEQUENCE [LARGE SCALE GENOMIC DNA]</scope>
    <source>
        <strain evidence="3">CCMP 1328</strain>
    </source>
</reference>
<dbReference type="Proteomes" id="UP000324585">
    <property type="component" value="Unassembled WGS sequence"/>
</dbReference>
<accession>A0A5J4Z9G6</accession>
<keyword evidence="3" id="KW-1185">Reference proteome</keyword>
<feature type="compositionally biased region" description="Low complexity" evidence="1">
    <location>
        <begin position="58"/>
        <end position="68"/>
    </location>
</feature>
<sequence length="250" mass="27618">MENRGRVEEIMGKIGARTASSASAGRTQEQTALPDVSRSMDPDEIEHADAHAPTQDSARANFAAQNARALKDGKHGGDIEERSRREQGAQEDGGRSGTAPGRVSAMNSLSSFSDVHAPLACAQALTSEDRVVHDFVQRRFKAARTDDVARGPFDAEDTHQDPSEEDDHFEGDGCPDDLSYASIESELNEVEQLYKNLLKNMAQTSSYFVNLVSQAWTMDWEASIESIDAERSHSERLVQVRENMLNLFQF</sequence>
<dbReference type="EMBL" id="VRMN01000001">
    <property type="protein sequence ID" value="KAA8499788.1"/>
    <property type="molecule type" value="Genomic_DNA"/>
</dbReference>
<feature type="compositionally biased region" description="Basic and acidic residues" evidence="1">
    <location>
        <begin position="1"/>
        <end position="11"/>
    </location>
</feature>
<feature type="compositionally biased region" description="Acidic residues" evidence="1">
    <location>
        <begin position="163"/>
        <end position="175"/>
    </location>
</feature>
<feature type="compositionally biased region" description="Low complexity" evidence="1">
    <location>
        <begin position="15"/>
        <end position="27"/>
    </location>
</feature>
<organism evidence="2 3">
    <name type="scientific">Porphyridium purpureum</name>
    <name type="common">Red alga</name>
    <name type="synonym">Porphyridium cruentum</name>
    <dbReference type="NCBI Taxonomy" id="35688"/>
    <lineage>
        <taxon>Eukaryota</taxon>
        <taxon>Rhodophyta</taxon>
        <taxon>Bangiophyceae</taxon>
        <taxon>Porphyridiales</taxon>
        <taxon>Porphyridiaceae</taxon>
        <taxon>Porphyridium</taxon>
    </lineage>
</organism>
<evidence type="ECO:0000313" key="3">
    <source>
        <dbReference type="Proteomes" id="UP000324585"/>
    </source>
</evidence>
<protein>
    <submittedName>
        <fullName evidence="2">Uncharacterized protein</fullName>
    </submittedName>
</protein>
<gene>
    <name evidence="2" type="ORF">FVE85_7373</name>
</gene>
<comment type="caution">
    <text evidence="2">The sequence shown here is derived from an EMBL/GenBank/DDBJ whole genome shotgun (WGS) entry which is preliminary data.</text>
</comment>
<feature type="region of interest" description="Disordered" evidence="1">
    <location>
        <begin position="1"/>
        <end position="105"/>
    </location>
</feature>
<evidence type="ECO:0000256" key="1">
    <source>
        <dbReference type="SAM" id="MobiDB-lite"/>
    </source>
</evidence>
<name>A0A5J4Z9G6_PORPP</name>
<evidence type="ECO:0000313" key="2">
    <source>
        <dbReference type="EMBL" id="KAA8499788.1"/>
    </source>
</evidence>
<dbReference type="AlphaFoldDB" id="A0A5J4Z9G6"/>